<organism evidence="1 2">
    <name type="scientific">Daldinia eschscholtzii</name>
    <dbReference type="NCBI Taxonomy" id="292717"/>
    <lineage>
        <taxon>Eukaryota</taxon>
        <taxon>Fungi</taxon>
        <taxon>Dikarya</taxon>
        <taxon>Ascomycota</taxon>
        <taxon>Pezizomycotina</taxon>
        <taxon>Sordariomycetes</taxon>
        <taxon>Xylariomycetidae</taxon>
        <taxon>Xylariales</taxon>
        <taxon>Hypoxylaceae</taxon>
        <taxon>Daldinia</taxon>
    </lineage>
</organism>
<sequence>MASNGNYFSPSAPQAKINVTLSSSPTLSLSDPNAELHIMLTLKVVASAEEGRPITICTDLSAFDVLDEDCGLIDVLARGAFGVLRSESGDTSKNISLGLFHVRYFTDSTSSDLRERDKRFITIPGDGSSARVVHKLRWERIFKYAGRRKREDLVPGERFKIALNRRFLKTTWWCWGDLESDLKDKHLHVWHAGPFMGPKPEEDTFKDGSWVFGEDPRLLAWEDVTEGRDVSFEIVE</sequence>
<keyword evidence="2" id="KW-1185">Reference proteome</keyword>
<reference evidence="1 2" key="1">
    <citation type="journal article" date="2024" name="Front Chem Biol">
        <title>Unveiling the potential of Daldinia eschscholtzii MFLUCC 19-0629 through bioactivity and bioinformatics studies for enhanced sustainable agriculture production.</title>
        <authorList>
            <person name="Brooks S."/>
            <person name="Weaver J.A."/>
            <person name="Klomchit A."/>
            <person name="Alharthi S.A."/>
            <person name="Onlamun T."/>
            <person name="Nurani R."/>
            <person name="Vong T.K."/>
            <person name="Alberti F."/>
            <person name="Greco C."/>
        </authorList>
    </citation>
    <scope>NUCLEOTIDE SEQUENCE [LARGE SCALE GENOMIC DNA]</scope>
    <source>
        <strain evidence="1">MFLUCC 19-0629</strain>
    </source>
</reference>
<dbReference type="Proteomes" id="UP001369815">
    <property type="component" value="Unassembled WGS sequence"/>
</dbReference>
<name>A0AAX6MI47_9PEZI</name>
<evidence type="ECO:0000313" key="1">
    <source>
        <dbReference type="EMBL" id="KAK6952123.1"/>
    </source>
</evidence>
<proteinExistence type="predicted"/>
<accession>A0AAX6MI47</accession>
<dbReference type="EMBL" id="JBANMG010000006">
    <property type="protein sequence ID" value="KAK6952123.1"/>
    <property type="molecule type" value="Genomic_DNA"/>
</dbReference>
<comment type="caution">
    <text evidence="1">The sequence shown here is derived from an EMBL/GenBank/DDBJ whole genome shotgun (WGS) entry which is preliminary data.</text>
</comment>
<gene>
    <name evidence="1" type="ORF">Daesc_006655</name>
</gene>
<protein>
    <submittedName>
        <fullName evidence="1">Uncharacterized protein</fullName>
    </submittedName>
</protein>
<evidence type="ECO:0000313" key="2">
    <source>
        <dbReference type="Proteomes" id="UP001369815"/>
    </source>
</evidence>
<dbReference type="AlphaFoldDB" id="A0AAX6MI47"/>